<protein>
    <recommendedName>
        <fullName evidence="6">Large ribosomal subunit protein uL23</fullName>
    </recommendedName>
</protein>
<dbReference type="Proteomes" id="UP000051679">
    <property type="component" value="Unassembled WGS sequence"/>
</dbReference>
<keyword evidence="9" id="KW-1185">Reference proteome</keyword>
<comment type="similarity">
    <text evidence="1 6 7">Belongs to the universal ribosomal protein uL23 family.</text>
</comment>
<evidence type="ECO:0000256" key="4">
    <source>
        <dbReference type="ARBA" id="ARBA00022980"/>
    </source>
</evidence>
<dbReference type="PROSITE" id="PS00050">
    <property type="entry name" value="RIBOSOMAL_L23"/>
    <property type="match status" value="1"/>
</dbReference>
<keyword evidence="5 6" id="KW-0687">Ribonucleoprotein</keyword>
<keyword evidence="4 6" id="KW-0689">Ribosomal protein</keyword>
<dbReference type="InterPro" id="IPR012678">
    <property type="entry name" value="Ribosomal_uL23/eL15/eS24_sf"/>
</dbReference>
<dbReference type="Gene3D" id="3.30.70.330">
    <property type="match status" value="1"/>
</dbReference>
<evidence type="ECO:0000256" key="6">
    <source>
        <dbReference type="HAMAP-Rule" id="MF_01369"/>
    </source>
</evidence>
<keyword evidence="2 6" id="KW-0699">rRNA-binding</keyword>
<dbReference type="InterPro" id="IPR001014">
    <property type="entry name" value="Ribosomal_uL23_CS"/>
</dbReference>
<keyword evidence="3 6" id="KW-0694">RNA-binding</keyword>
<evidence type="ECO:0000256" key="2">
    <source>
        <dbReference type="ARBA" id="ARBA00022730"/>
    </source>
</evidence>
<dbReference type="PANTHER" id="PTHR11620">
    <property type="entry name" value="60S RIBOSOMAL PROTEIN L23A"/>
    <property type="match status" value="1"/>
</dbReference>
<evidence type="ECO:0000256" key="1">
    <source>
        <dbReference type="ARBA" id="ARBA00006700"/>
    </source>
</evidence>
<sequence length="94" mass="10865">MDARDVILRPIITEQSTAEMDNRKYTFEVALHADKTQVRRAAEDIFGVNVKSVNIANVRGKKKRQGRYEGTTRRRRKAVVTLTKDSKDIKIFED</sequence>
<dbReference type="PATRIC" id="fig|1291052.5.peg.431"/>
<proteinExistence type="inferred from homology"/>
<dbReference type="STRING" id="1291052.FC18_GL000421"/>
<dbReference type="GO" id="GO:0019843">
    <property type="term" value="F:rRNA binding"/>
    <property type="evidence" value="ECO:0007669"/>
    <property type="project" value="UniProtKB-UniRule"/>
</dbReference>
<dbReference type="GO" id="GO:1990904">
    <property type="term" value="C:ribonucleoprotein complex"/>
    <property type="evidence" value="ECO:0007669"/>
    <property type="project" value="UniProtKB-KW"/>
</dbReference>
<evidence type="ECO:0000313" key="8">
    <source>
        <dbReference type="EMBL" id="KRM54203.1"/>
    </source>
</evidence>
<evidence type="ECO:0000256" key="5">
    <source>
        <dbReference type="ARBA" id="ARBA00023274"/>
    </source>
</evidence>
<comment type="caution">
    <text evidence="8">The sequence shown here is derived from an EMBL/GenBank/DDBJ whole genome shotgun (WGS) entry which is preliminary data.</text>
</comment>
<comment type="function">
    <text evidence="6">One of the early assembly proteins it binds 23S rRNA. One of the proteins that surrounds the polypeptide exit tunnel on the outside of the ribosome. Forms the main docking site for trigger factor binding to the ribosome.</text>
</comment>
<accession>A0A0R1ZQK0</accession>
<dbReference type="GO" id="GO:0005840">
    <property type="term" value="C:ribosome"/>
    <property type="evidence" value="ECO:0007669"/>
    <property type="project" value="UniProtKB-KW"/>
</dbReference>
<dbReference type="Pfam" id="PF00276">
    <property type="entry name" value="Ribosomal_L23"/>
    <property type="match status" value="1"/>
</dbReference>
<dbReference type="GO" id="GO:0006412">
    <property type="term" value="P:translation"/>
    <property type="evidence" value="ECO:0007669"/>
    <property type="project" value="UniProtKB-UniRule"/>
</dbReference>
<name>A0A0R1ZQK0_9LACO</name>
<reference evidence="8 9" key="1">
    <citation type="journal article" date="2015" name="Genome Announc.">
        <title>Expanding the biotechnology potential of lactobacilli through comparative genomics of 213 strains and associated genera.</title>
        <authorList>
            <person name="Sun Z."/>
            <person name="Harris H.M."/>
            <person name="McCann A."/>
            <person name="Guo C."/>
            <person name="Argimon S."/>
            <person name="Zhang W."/>
            <person name="Yang X."/>
            <person name="Jeffery I.B."/>
            <person name="Cooney J.C."/>
            <person name="Kagawa T.F."/>
            <person name="Liu W."/>
            <person name="Song Y."/>
            <person name="Salvetti E."/>
            <person name="Wrobel A."/>
            <person name="Rasinkangas P."/>
            <person name="Parkhill J."/>
            <person name="Rea M.C."/>
            <person name="O'Sullivan O."/>
            <person name="Ritari J."/>
            <person name="Douillard F.P."/>
            <person name="Paul Ross R."/>
            <person name="Yang R."/>
            <person name="Briner A.E."/>
            <person name="Felis G.E."/>
            <person name="de Vos W.M."/>
            <person name="Barrangou R."/>
            <person name="Klaenhammer T.R."/>
            <person name="Caufield P.W."/>
            <person name="Cui Y."/>
            <person name="Zhang H."/>
            <person name="O'Toole P.W."/>
        </authorList>
    </citation>
    <scope>NUCLEOTIDE SEQUENCE [LARGE SCALE GENOMIC DNA]</scope>
    <source>
        <strain evidence="8 9">DSM 20505</strain>
    </source>
</reference>
<dbReference type="SUPFAM" id="SSF54189">
    <property type="entry name" value="Ribosomal proteins S24e, L23 and L15e"/>
    <property type="match status" value="1"/>
</dbReference>
<dbReference type="RefSeq" id="WP_054675458.1">
    <property type="nucleotide sequence ID" value="NZ_AYYO01000056.1"/>
</dbReference>
<evidence type="ECO:0000256" key="7">
    <source>
        <dbReference type="RuleBase" id="RU003934"/>
    </source>
</evidence>
<dbReference type="FunFam" id="3.30.70.330:FF:000001">
    <property type="entry name" value="50S ribosomal protein L23"/>
    <property type="match status" value="1"/>
</dbReference>
<dbReference type="AlphaFoldDB" id="A0A0R1ZQK0"/>
<dbReference type="InterPro" id="IPR012677">
    <property type="entry name" value="Nucleotide-bd_a/b_plait_sf"/>
</dbReference>
<dbReference type="GO" id="GO:0003735">
    <property type="term" value="F:structural constituent of ribosome"/>
    <property type="evidence" value="ECO:0007669"/>
    <property type="project" value="InterPro"/>
</dbReference>
<evidence type="ECO:0000313" key="9">
    <source>
        <dbReference type="Proteomes" id="UP000051679"/>
    </source>
</evidence>
<dbReference type="OrthoDB" id="9793353at2"/>
<comment type="subunit">
    <text evidence="6">Part of the 50S ribosomal subunit. Contacts protein L29, and trigger factor when it is bound to the ribosome.</text>
</comment>
<gene>
    <name evidence="6" type="primary">rplW</name>
    <name evidence="8" type="ORF">FC18_GL000421</name>
</gene>
<evidence type="ECO:0000256" key="3">
    <source>
        <dbReference type="ARBA" id="ARBA00022884"/>
    </source>
</evidence>
<dbReference type="HAMAP" id="MF_01369_B">
    <property type="entry name" value="Ribosomal_uL23_B"/>
    <property type="match status" value="1"/>
</dbReference>
<dbReference type="EMBL" id="AYYO01000056">
    <property type="protein sequence ID" value="KRM54203.1"/>
    <property type="molecule type" value="Genomic_DNA"/>
</dbReference>
<dbReference type="NCBIfam" id="NF004363">
    <property type="entry name" value="PRK05738.2-4"/>
    <property type="match status" value="1"/>
</dbReference>
<dbReference type="InterPro" id="IPR013025">
    <property type="entry name" value="Ribosomal_uL23-like"/>
</dbReference>
<organism evidence="8 9">
    <name type="scientific">Lacticaseibacillus sharpeae JCM 1186 = DSM 20505</name>
    <dbReference type="NCBI Taxonomy" id="1291052"/>
    <lineage>
        <taxon>Bacteria</taxon>
        <taxon>Bacillati</taxon>
        <taxon>Bacillota</taxon>
        <taxon>Bacilli</taxon>
        <taxon>Lactobacillales</taxon>
        <taxon>Lactobacillaceae</taxon>
        <taxon>Lacticaseibacillus</taxon>
    </lineage>
</organism>